<dbReference type="AlphaFoldDB" id="A0AAV1R1T5"/>
<gene>
    <name evidence="1" type="ORF">DCAF_LOCUS4563</name>
</gene>
<proteinExistence type="predicted"/>
<dbReference type="Proteomes" id="UP001314170">
    <property type="component" value="Unassembled WGS sequence"/>
</dbReference>
<protein>
    <submittedName>
        <fullName evidence="1">Uncharacterized protein</fullName>
    </submittedName>
</protein>
<evidence type="ECO:0000313" key="2">
    <source>
        <dbReference type="Proteomes" id="UP001314170"/>
    </source>
</evidence>
<dbReference type="EMBL" id="CAWUPB010000851">
    <property type="protein sequence ID" value="CAK7326857.1"/>
    <property type="molecule type" value="Genomic_DNA"/>
</dbReference>
<comment type="caution">
    <text evidence="1">The sequence shown here is derived from an EMBL/GenBank/DDBJ whole genome shotgun (WGS) entry which is preliminary data.</text>
</comment>
<sequence>MAGLLSYQRHSRSASRNYGSFLPWSRLKYKTQSSSKASRVASSRNSVLNSSKAIAQNVNIGVMTARTQSGSETLDVDKHTVVTINDNYIDLTAHELEEIDRVSELSDSTNVDDIILVTEVLKPGKGVLAMPIAIDEPFDLMPPEDEGISYDSRAIETTSSLSQFIHMRVYCDEMHFFLSAIYANPKGHIQTTLWKELQKLSRQITEPCLIKGDLKALMFDVSNKEEKKMRLQRVQQLRILFFPE</sequence>
<name>A0AAV1R1T5_9ROSI</name>
<reference evidence="1 2" key="1">
    <citation type="submission" date="2024-01" db="EMBL/GenBank/DDBJ databases">
        <authorList>
            <person name="Waweru B."/>
        </authorList>
    </citation>
    <scope>NUCLEOTIDE SEQUENCE [LARGE SCALE GENOMIC DNA]</scope>
</reference>
<keyword evidence="2" id="KW-1185">Reference proteome</keyword>
<organism evidence="1 2">
    <name type="scientific">Dovyalis caffra</name>
    <dbReference type="NCBI Taxonomy" id="77055"/>
    <lineage>
        <taxon>Eukaryota</taxon>
        <taxon>Viridiplantae</taxon>
        <taxon>Streptophyta</taxon>
        <taxon>Embryophyta</taxon>
        <taxon>Tracheophyta</taxon>
        <taxon>Spermatophyta</taxon>
        <taxon>Magnoliopsida</taxon>
        <taxon>eudicotyledons</taxon>
        <taxon>Gunneridae</taxon>
        <taxon>Pentapetalae</taxon>
        <taxon>rosids</taxon>
        <taxon>fabids</taxon>
        <taxon>Malpighiales</taxon>
        <taxon>Salicaceae</taxon>
        <taxon>Flacourtieae</taxon>
        <taxon>Dovyalis</taxon>
    </lineage>
</organism>
<accession>A0AAV1R1T5</accession>
<evidence type="ECO:0000313" key="1">
    <source>
        <dbReference type="EMBL" id="CAK7326857.1"/>
    </source>
</evidence>